<dbReference type="InterPro" id="IPR053958">
    <property type="entry name" value="HMGCR/SNAP/NPC1-like_SSD"/>
</dbReference>
<keyword evidence="5" id="KW-0325">Glycoprotein</keyword>
<feature type="transmembrane region" description="Helical" evidence="7">
    <location>
        <begin position="715"/>
        <end position="736"/>
    </location>
</feature>
<evidence type="ECO:0000313" key="11">
    <source>
        <dbReference type="WBParaSite" id="nRc.2.0.1.t10296-RA"/>
    </source>
</evidence>
<evidence type="ECO:0000256" key="6">
    <source>
        <dbReference type="ARBA" id="ARBA00038046"/>
    </source>
</evidence>
<feature type="domain" description="SSD" evidence="9">
    <location>
        <begin position="227"/>
        <end position="378"/>
    </location>
</feature>
<dbReference type="GO" id="GO:0022857">
    <property type="term" value="F:transmembrane transporter activity"/>
    <property type="evidence" value="ECO:0007669"/>
    <property type="project" value="TreeGrafter"/>
</dbReference>
<protein>
    <submittedName>
        <fullName evidence="11">Uncharacterized protein</fullName>
    </submittedName>
</protein>
<sequence length="913" mass="102577">MQEVGNDDVPNLPLPLKMTVNADNGEATAAAYNGHMSPVAPASKTGSGTCRSPPSFTANALMVFKELRDNNQLTDVYLIAADQTRFAAHRALLAACSNYFKAIFTQPFREKGEEELCFQKVPGHVMKEILEFVYVRKANINNENVAELLEWSNYLAMDKLIRQCCQFMMKRMNVNNCLGLMNTAKYYHFADFYEEASSFARKNFEEYFSNQKYGGPYDYHTAWIGKAIGLENFGGLRQMASHMADDLWSFLVLNTRPSTFSRAKSTCFCRSPSLCIGGDFLDIVFYFARASNASSNGHVTNENAPASVHYWARNEDIADAFSTAALSMFLTSATTAAGFFANYVSNVASIKCFSLFAGSVMLTNYLVVVSWLPACLTFYDFYILPTYKNLCSRKWLKFTDKLAFYGLFVPRTLVLETLLPYLIKKFKKWFVFVFVISFVSCCLIILQHVSLALPEKDFFQLLRNRNFVFWYNDQLSNYFRFAAKHNAVDVVLVWGFNPNDVGSSSLDPTIPNSEIQLVDTFDFNLRTLKSLDKICKNLNAKKSRLTDHCFTSAFLQWSSKLDCSTNRDLSNISMDFPVGFCCNHKHESFDQSSLGLCAAEATKYLPRSGNYHQGGPLFRTGTFDVQGFLMHFDQPSTKPFSYADFFAELDSKIFKIVTRDENPIITAGWYVTNHTEIMQIRDLQVSLLQSTPVAVLISLFIALVVIVLLTRNLLLGIFAVSVVLAVILATVASLVLFEWQLNVVESTVVVMTAGISFDFVSHYVAAYQLTPDHDRDQKVFFTLTYAGLPVFLSALTTFLVGCAVVASSTTAFYKIGVFMMVVSLVSWLSSTFFLLSMLALWGPEYEENYGNGQQLMRYIASRAATLCSEMTSCTKRSCITLSVNCAKVSLMMSNFPVLFAFMSSLDDLVPAKI</sequence>
<dbReference type="InterPro" id="IPR011333">
    <property type="entry name" value="SKP1/BTB/POZ_sf"/>
</dbReference>
<dbReference type="PANTHER" id="PTHR45951">
    <property type="entry name" value="PROTEIN DISPATCHED-RELATED"/>
    <property type="match status" value="1"/>
</dbReference>
<dbReference type="PROSITE" id="PS50156">
    <property type="entry name" value="SSD"/>
    <property type="match status" value="1"/>
</dbReference>
<evidence type="ECO:0000259" key="9">
    <source>
        <dbReference type="PROSITE" id="PS50156"/>
    </source>
</evidence>
<keyword evidence="4 7" id="KW-0472">Membrane</keyword>
<dbReference type="PROSITE" id="PS50097">
    <property type="entry name" value="BTB"/>
    <property type="match status" value="1"/>
</dbReference>
<evidence type="ECO:0000256" key="7">
    <source>
        <dbReference type="SAM" id="Phobius"/>
    </source>
</evidence>
<dbReference type="Proteomes" id="UP000887565">
    <property type="component" value="Unplaced"/>
</dbReference>
<feature type="transmembrane region" description="Helical" evidence="7">
    <location>
        <begin position="429"/>
        <end position="453"/>
    </location>
</feature>
<dbReference type="InterPro" id="IPR000731">
    <property type="entry name" value="SSD"/>
</dbReference>
<dbReference type="SMART" id="SM00225">
    <property type="entry name" value="BTB"/>
    <property type="match status" value="1"/>
</dbReference>
<feature type="transmembrane region" description="Helical" evidence="7">
    <location>
        <begin position="687"/>
        <end position="709"/>
    </location>
</feature>
<feature type="transmembrane region" description="Helical" evidence="7">
    <location>
        <begin position="817"/>
        <end position="841"/>
    </location>
</feature>
<feature type="transmembrane region" description="Helical" evidence="7">
    <location>
        <begin position="779"/>
        <end position="805"/>
    </location>
</feature>
<evidence type="ECO:0000313" key="10">
    <source>
        <dbReference type="Proteomes" id="UP000887565"/>
    </source>
</evidence>
<evidence type="ECO:0000259" key="8">
    <source>
        <dbReference type="PROSITE" id="PS50097"/>
    </source>
</evidence>
<feature type="transmembrane region" description="Helical" evidence="7">
    <location>
        <begin position="748"/>
        <end position="767"/>
    </location>
</feature>
<dbReference type="SUPFAM" id="SSF82866">
    <property type="entry name" value="Multidrug efflux transporter AcrB transmembrane domain"/>
    <property type="match status" value="2"/>
</dbReference>
<dbReference type="Pfam" id="PF12349">
    <property type="entry name" value="Sterol-sensing"/>
    <property type="match status" value="1"/>
</dbReference>
<feature type="domain" description="BTB" evidence="8">
    <location>
        <begin position="74"/>
        <end position="142"/>
    </location>
</feature>
<dbReference type="GO" id="GO:0016020">
    <property type="term" value="C:membrane"/>
    <property type="evidence" value="ECO:0007669"/>
    <property type="project" value="UniProtKB-SubCell"/>
</dbReference>
<evidence type="ECO:0000256" key="5">
    <source>
        <dbReference type="ARBA" id="ARBA00023180"/>
    </source>
</evidence>
<organism evidence="10 11">
    <name type="scientific">Romanomermis culicivorax</name>
    <name type="common">Nematode worm</name>
    <dbReference type="NCBI Taxonomy" id="13658"/>
    <lineage>
        <taxon>Eukaryota</taxon>
        <taxon>Metazoa</taxon>
        <taxon>Ecdysozoa</taxon>
        <taxon>Nematoda</taxon>
        <taxon>Enoplea</taxon>
        <taxon>Dorylaimia</taxon>
        <taxon>Mermithida</taxon>
        <taxon>Mermithoidea</taxon>
        <taxon>Mermithidae</taxon>
        <taxon>Romanomermis</taxon>
    </lineage>
</organism>
<keyword evidence="10" id="KW-1185">Reference proteome</keyword>
<dbReference type="Gene3D" id="3.30.710.10">
    <property type="entry name" value="Potassium Channel Kv1.1, Chain A"/>
    <property type="match status" value="1"/>
</dbReference>
<evidence type="ECO:0000256" key="3">
    <source>
        <dbReference type="ARBA" id="ARBA00022989"/>
    </source>
</evidence>
<evidence type="ECO:0000256" key="2">
    <source>
        <dbReference type="ARBA" id="ARBA00022692"/>
    </source>
</evidence>
<comment type="similarity">
    <text evidence="6">Belongs to the dispatched family.</text>
</comment>
<evidence type="ECO:0000256" key="4">
    <source>
        <dbReference type="ARBA" id="ARBA00023136"/>
    </source>
</evidence>
<feature type="transmembrane region" description="Helical" evidence="7">
    <location>
        <begin position="355"/>
        <end position="381"/>
    </location>
</feature>
<proteinExistence type="inferred from homology"/>
<dbReference type="InterPro" id="IPR052081">
    <property type="entry name" value="Dispatched_Hh_regulator"/>
</dbReference>
<reference evidence="11" key="1">
    <citation type="submission" date="2022-11" db="UniProtKB">
        <authorList>
            <consortium name="WormBaseParasite"/>
        </authorList>
    </citation>
    <scope>IDENTIFICATION</scope>
</reference>
<keyword evidence="2 7" id="KW-0812">Transmembrane</keyword>
<dbReference type="GO" id="GO:0007224">
    <property type="term" value="P:smoothened signaling pathway"/>
    <property type="evidence" value="ECO:0007669"/>
    <property type="project" value="TreeGrafter"/>
</dbReference>
<dbReference type="AlphaFoldDB" id="A0A915IAJ4"/>
<dbReference type="WBParaSite" id="nRc.2.0.1.t10296-RA">
    <property type="protein sequence ID" value="nRc.2.0.1.t10296-RA"/>
    <property type="gene ID" value="nRc.2.0.1.g10296"/>
</dbReference>
<accession>A0A915IAJ4</accession>
<keyword evidence="3 7" id="KW-1133">Transmembrane helix</keyword>
<evidence type="ECO:0000256" key="1">
    <source>
        <dbReference type="ARBA" id="ARBA00004141"/>
    </source>
</evidence>
<dbReference type="SUPFAM" id="SSF54695">
    <property type="entry name" value="POZ domain"/>
    <property type="match status" value="1"/>
</dbReference>
<comment type="subcellular location">
    <subcellularLocation>
        <location evidence="1">Membrane</location>
        <topology evidence="1">Multi-pass membrane protein</topology>
    </subcellularLocation>
</comment>
<dbReference type="CDD" id="cd14733">
    <property type="entry name" value="BACK"/>
    <property type="match status" value="1"/>
</dbReference>
<dbReference type="InterPro" id="IPR000210">
    <property type="entry name" value="BTB/POZ_dom"/>
</dbReference>
<dbReference type="PANTHER" id="PTHR45951:SF3">
    <property type="entry name" value="PROTEIN DISPATCHED"/>
    <property type="match status" value="1"/>
</dbReference>
<feature type="transmembrane region" description="Helical" evidence="7">
    <location>
        <begin position="402"/>
        <end position="423"/>
    </location>
</feature>
<name>A0A915IAJ4_ROMCU</name>
<dbReference type="Gene3D" id="1.20.1640.10">
    <property type="entry name" value="Multidrug efflux transporter AcrB transmembrane domain"/>
    <property type="match status" value="1"/>
</dbReference>
<dbReference type="Pfam" id="PF00651">
    <property type="entry name" value="BTB"/>
    <property type="match status" value="1"/>
</dbReference>